<feature type="region of interest" description="Disordered" evidence="1">
    <location>
        <begin position="254"/>
        <end position="292"/>
    </location>
</feature>
<name>A0A4Y7PGB4_9AGAM</name>
<dbReference type="VEuPathDB" id="FungiDB:BD410DRAFT_846539"/>
<dbReference type="EMBL" id="ML170437">
    <property type="protein sequence ID" value="TDL13892.1"/>
    <property type="molecule type" value="Genomic_DNA"/>
</dbReference>
<keyword evidence="3" id="KW-1185">Reference proteome</keyword>
<proteinExistence type="predicted"/>
<accession>A0A4Y7PGB4</accession>
<dbReference type="AlphaFoldDB" id="A0A4Y7PGB4"/>
<gene>
    <name evidence="2" type="ORF">BD410DRAFT_846539</name>
</gene>
<evidence type="ECO:0000256" key="1">
    <source>
        <dbReference type="SAM" id="MobiDB-lite"/>
    </source>
</evidence>
<dbReference type="OrthoDB" id="3270410at2759"/>
<evidence type="ECO:0000313" key="2">
    <source>
        <dbReference type="EMBL" id="TDL13892.1"/>
    </source>
</evidence>
<sequence>MAKHIRLNAPVPSTKYTPSGLNSLIDPANRSEGTVKAVARALLRRNAHKDNNHLALKAGGLHKEYIALIKDVSKPDIDQIAVRDDIIDGTWADVLDAITMLDRVDGGFTMAFRVPGVLPIGKDMPLDDLVVDVYLPPREIELHRKDLERSVAKIVQVFGQEIGVHHLKRFHTRCGQSGTFVPQQYIPPAVKEIPLRLIPAPVAFGSAHYKFRCRPMGALESHLTSMDDEEFDNNSMDWQAAADDLMAMEQTPMEQVPDEDDPFQRMGSQRKATSDSLIDDQASTKPATAGAVSKVAPTRKIIPGTELQPSPQFSPSMVSTVVPAPSPQGGIATFRITTGILPTSTAAARCNAIISIGPHTDAALDALRLSDRLIPYLHTLIQCVRNTSWEAVLESPDWGLKHGHAVTLAHALQQDVQKITKLKETVGFLMS</sequence>
<feature type="compositionally biased region" description="Polar residues" evidence="1">
    <location>
        <begin position="266"/>
        <end position="286"/>
    </location>
</feature>
<evidence type="ECO:0000313" key="3">
    <source>
        <dbReference type="Proteomes" id="UP000294933"/>
    </source>
</evidence>
<protein>
    <submittedName>
        <fullName evidence="2">Uncharacterized protein</fullName>
    </submittedName>
</protein>
<dbReference type="Proteomes" id="UP000294933">
    <property type="component" value="Unassembled WGS sequence"/>
</dbReference>
<organism evidence="2 3">
    <name type="scientific">Rickenella mellea</name>
    <dbReference type="NCBI Taxonomy" id="50990"/>
    <lineage>
        <taxon>Eukaryota</taxon>
        <taxon>Fungi</taxon>
        <taxon>Dikarya</taxon>
        <taxon>Basidiomycota</taxon>
        <taxon>Agaricomycotina</taxon>
        <taxon>Agaricomycetes</taxon>
        <taxon>Hymenochaetales</taxon>
        <taxon>Rickenellaceae</taxon>
        <taxon>Rickenella</taxon>
    </lineage>
</organism>
<reference evidence="2 3" key="1">
    <citation type="submission" date="2018-06" db="EMBL/GenBank/DDBJ databases">
        <title>A transcriptomic atlas of mushroom development highlights an independent origin of complex multicellularity.</title>
        <authorList>
            <consortium name="DOE Joint Genome Institute"/>
            <person name="Krizsan K."/>
            <person name="Almasi E."/>
            <person name="Merenyi Z."/>
            <person name="Sahu N."/>
            <person name="Viragh M."/>
            <person name="Koszo T."/>
            <person name="Mondo S."/>
            <person name="Kiss B."/>
            <person name="Balint B."/>
            <person name="Kues U."/>
            <person name="Barry K."/>
            <person name="Hegedus J.C."/>
            <person name="Henrissat B."/>
            <person name="Johnson J."/>
            <person name="Lipzen A."/>
            <person name="Ohm R."/>
            <person name="Nagy I."/>
            <person name="Pangilinan J."/>
            <person name="Yan J."/>
            <person name="Xiong Y."/>
            <person name="Grigoriev I.V."/>
            <person name="Hibbett D.S."/>
            <person name="Nagy L.G."/>
        </authorList>
    </citation>
    <scope>NUCLEOTIDE SEQUENCE [LARGE SCALE GENOMIC DNA]</scope>
    <source>
        <strain evidence="2 3">SZMC22713</strain>
    </source>
</reference>